<dbReference type="RefSeq" id="WP_137098044.1">
    <property type="nucleotide sequence ID" value="NZ_CP039865.1"/>
</dbReference>
<dbReference type="Gene3D" id="3.40.710.10">
    <property type="entry name" value="DD-peptidase/beta-lactamase superfamily"/>
    <property type="match status" value="1"/>
</dbReference>
<dbReference type="Proteomes" id="UP000298588">
    <property type="component" value="Chromosome"/>
</dbReference>
<feature type="domain" description="Beta-lactamase-related" evidence="3">
    <location>
        <begin position="92"/>
        <end position="454"/>
    </location>
</feature>
<evidence type="ECO:0000313" key="4">
    <source>
        <dbReference type="EMBL" id="QCK84710.1"/>
    </source>
</evidence>
<dbReference type="InterPro" id="IPR012338">
    <property type="entry name" value="Beta-lactam/transpept-like"/>
</dbReference>
<accession>A0A4D7Q9A1</accession>
<feature type="compositionally biased region" description="Basic and acidic residues" evidence="1">
    <location>
        <begin position="34"/>
        <end position="46"/>
    </location>
</feature>
<evidence type="ECO:0000259" key="3">
    <source>
        <dbReference type="Pfam" id="PF00144"/>
    </source>
</evidence>
<reference evidence="4 5" key="1">
    <citation type="submission" date="2019-04" db="EMBL/GenBank/DDBJ databases">
        <title>Phreatobacter aquaticus sp. nov.</title>
        <authorList>
            <person name="Choi A."/>
            <person name="Baek K."/>
        </authorList>
    </citation>
    <scope>NUCLEOTIDE SEQUENCE [LARGE SCALE GENOMIC DNA]</scope>
    <source>
        <strain evidence="4 5">NMCR1094</strain>
    </source>
</reference>
<keyword evidence="2" id="KW-0732">Signal</keyword>
<dbReference type="KEGG" id="paqt:E8L99_02375"/>
<dbReference type="PANTHER" id="PTHR43283">
    <property type="entry name" value="BETA-LACTAMASE-RELATED"/>
    <property type="match status" value="1"/>
</dbReference>
<feature type="region of interest" description="Disordered" evidence="1">
    <location>
        <begin position="28"/>
        <end position="82"/>
    </location>
</feature>
<dbReference type="InterPro" id="IPR050789">
    <property type="entry name" value="Diverse_Enzym_Activities"/>
</dbReference>
<feature type="compositionally biased region" description="Basic and acidic residues" evidence="1">
    <location>
        <begin position="55"/>
        <end position="70"/>
    </location>
</feature>
<gene>
    <name evidence="4" type="ORF">E8L99_02375</name>
</gene>
<evidence type="ECO:0000313" key="5">
    <source>
        <dbReference type="Proteomes" id="UP000298588"/>
    </source>
</evidence>
<dbReference type="OrthoDB" id="9808046at2"/>
<proteinExistence type="predicted"/>
<name>A0A4D7Q9A1_9HYPH</name>
<dbReference type="PANTHER" id="PTHR43283:SF3">
    <property type="entry name" value="BETA-LACTAMASE FAMILY PROTEIN (AFU_ORTHOLOGUE AFUA_5G07500)"/>
    <property type="match status" value="1"/>
</dbReference>
<dbReference type="AlphaFoldDB" id="A0A4D7Q9A1"/>
<feature type="chain" id="PRO_5020716784" evidence="2">
    <location>
        <begin position="28"/>
        <end position="472"/>
    </location>
</feature>
<feature type="signal peptide" evidence="2">
    <location>
        <begin position="1"/>
        <end position="27"/>
    </location>
</feature>
<organism evidence="4 5">
    <name type="scientific">Phreatobacter aquaticus</name>
    <dbReference type="NCBI Taxonomy" id="2570229"/>
    <lineage>
        <taxon>Bacteria</taxon>
        <taxon>Pseudomonadati</taxon>
        <taxon>Pseudomonadota</taxon>
        <taxon>Alphaproteobacteria</taxon>
        <taxon>Hyphomicrobiales</taxon>
        <taxon>Phreatobacteraceae</taxon>
        <taxon>Phreatobacter</taxon>
    </lineage>
</organism>
<evidence type="ECO:0000256" key="1">
    <source>
        <dbReference type="SAM" id="MobiDB-lite"/>
    </source>
</evidence>
<dbReference type="EMBL" id="CP039865">
    <property type="protein sequence ID" value="QCK84710.1"/>
    <property type="molecule type" value="Genomic_DNA"/>
</dbReference>
<dbReference type="Pfam" id="PF00144">
    <property type="entry name" value="Beta-lactamase"/>
    <property type="match status" value="1"/>
</dbReference>
<dbReference type="SUPFAM" id="SSF56601">
    <property type="entry name" value="beta-lactamase/transpeptidase-like"/>
    <property type="match status" value="1"/>
</dbReference>
<evidence type="ECO:0000256" key="2">
    <source>
        <dbReference type="SAM" id="SignalP"/>
    </source>
</evidence>
<sequence>MTFWRPSAAALCLAVSTLAILPIAASAQPSPGFERGRGPDDPRGFDPRQGSEGGRGFEDRRGPDGRRGPDQRGGGQIMGMDRARLGRIAPAMTQQVDRGMFPGAVTLIARGGRIVHFEAHGFRDAAKTVPMTRDTVFMLASMTKPIVSTVAVMLIEEGKMKLSDPITTWLTELRDLKVEVRRTNADGTTTTENVALARPITVQDLLRHTSGFSYAGSVRSSAIKELYDSQNIEAREQNITGDEMLRRLGQIPLAHQPGTAFEYSISVDVLGLLLERVTGKRLDVLVKEMLLDPLGMADSGWFVPEGRRSRLAEALDADPLKAAMLKSYRIFENPADHGQYFKGGAGMVSTAEDYFKFAQMILNGGEFQGRRYLSKKWVEFMLSNHTIGMGGTTAASTGPGYGFGLGFAVRLQQGFAVAPGSTGDAMWAGAWGTSFTIDPTEQIVGILMAQGPSNRGHTRMLFKNLIYGAVVR</sequence>
<keyword evidence="5" id="KW-1185">Reference proteome</keyword>
<dbReference type="InterPro" id="IPR001466">
    <property type="entry name" value="Beta-lactam-related"/>
</dbReference>
<protein>
    <submittedName>
        <fullName evidence="4">Beta-lactamase family protein</fullName>
    </submittedName>
</protein>